<evidence type="ECO:0008006" key="4">
    <source>
        <dbReference type="Google" id="ProtNLM"/>
    </source>
</evidence>
<keyword evidence="1" id="KW-1133">Transmembrane helix</keyword>
<dbReference type="PANTHER" id="PTHR35519:SF2">
    <property type="entry name" value="PH DOMAIN PROTEIN"/>
    <property type="match status" value="1"/>
</dbReference>
<reference evidence="2 3" key="1">
    <citation type="submission" date="2020-03" db="EMBL/GenBank/DDBJ databases">
        <title>Genomic Encyclopedia of Type Strains, Phase IV (KMG-IV): sequencing the most valuable type-strain genomes for metagenomic binning, comparative biology and taxonomic classification.</title>
        <authorList>
            <person name="Goeker M."/>
        </authorList>
    </citation>
    <scope>NUCLEOTIDE SEQUENCE [LARGE SCALE GENOMIC DNA]</scope>
    <source>
        <strain evidence="2 3">DSM 105096</strain>
    </source>
</reference>
<evidence type="ECO:0000313" key="3">
    <source>
        <dbReference type="Proteomes" id="UP000770785"/>
    </source>
</evidence>
<feature type="transmembrane region" description="Helical" evidence="1">
    <location>
        <begin position="50"/>
        <end position="71"/>
    </location>
</feature>
<dbReference type="EMBL" id="JAATJH010000001">
    <property type="protein sequence ID" value="NJC25235.1"/>
    <property type="molecule type" value="Genomic_DNA"/>
</dbReference>
<keyword evidence="1" id="KW-0812">Transmembrane</keyword>
<proteinExistence type="predicted"/>
<dbReference type="Proteomes" id="UP000770785">
    <property type="component" value="Unassembled WGS sequence"/>
</dbReference>
<protein>
    <recommendedName>
        <fullName evidence="4">DUF4112 domain-containing protein</fullName>
    </recommendedName>
</protein>
<comment type="caution">
    <text evidence="2">The sequence shown here is derived from an EMBL/GenBank/DDBJ whole genome shotgun (WGS) entry which is preliminary data.</text>
</comment>
<dbReference type="PANTHER" id="PTHR35519">
    <property type="entry name" value="MEMBRANE PROTEINS"/>
    <property type="match status" value="1"/>
</dbReference>
<evidence type="ECO:0000256" key="1">
    <source>
        <dbReference type="SAM" id="Phobius"/>
    </source>
</evidence>
<accession>A0ABX0X857</accession>
<evidence type="ECO:0000313" key="2">
    <source>
        <dbReference type="EMBL" id="NJC25235.1"/>
    </source>
</evidence>
<name>A0ABX0X857_9BACT</name>
<feature type="transmembrane region" description="Helical" evidence="1">
    <location>
        <begin position="133"/>
        <end position="157"/>
    </location>
</feature>
<organism evidence="2 3">
    <name type="scientific">Neolewinella antarctica</name>
    <dbReference type="NCBI Taxonomy" id="442734"/>
    <lineage>
        <taxon>Bacteria</taxon>
        <taxon>Pseudomonadati</taxon>
        <taxon>Bacteroidota</taxon>
        <taxon>Saprospiria</taxon>
        <taxon>Saprospirales</taxon>
        <taxon>Lewinellaceae</taxon>
        <taxon>Neolewinella</taxon>
    </lineage>
</organism>
<dbReference type="InterPro" id="IPR025187">
    <property type="entry name" value="DUF4112"/>
</dbReference>
<gene>
    <name evidence="2" type="ORF">GGR27_000716</name>
</gene>
<dbReference type="Pfam" id="PF13430">
    <property type="entry name" value="DUF4112"/>
    <property type="match status" value="1"/>
</dbReference>
<sequence length="167" mass="18615">MYKEATHSPQQILTDRQREVPQLRWVDGFSQLLDTKFRIPGTQQRFGLDFILGLVPGAGDVVSLGMSGMLVATMAKHGASPRLVAKMMVNVFLDATVGSIPILGSVFDLIYKANYRNAVLMREYYDDGEHTGSVWPVVVGVLIGILLIFAVVVYITVQIFQWFFGLF</sequence>
<keyword evidence="1" id="KW-0472">Membrane</keyword>
<keyword evidence="3" id="KW-1185">Reference proteome</keyword>
<dbReference type="RefSeq" id="WP_168035998.1">
    <property type="nucleotide sequence ID" value="NZ_JAATJH010000001.1"/>
</dbReference>
<feature type="transmembrane region" description="Helical" evidence="1">
    <location>
        <begin position="91"/>
        <end position="113"/>
    </location>
</feature>